<dbReference type="AlphaFoldDB" id="A0A7S2TSI1"/>
<gene>
    <name evidence="2" type="ORF">LSP00402_LOCUS12416</name>
</gene>
<feature type="transmembrane region" description="Helical" evidence="1">
    <location>
        <begin position="78"/>
        <end position="100"/>
    </location>
</feature>
<feature type="transmembrane region" description="Helical" evidence="1">
    <location>
        <begin position="27"/>
        <end position="50"/>
    </location>
</feature>
<dbReference type="EMBL" id="HBHP01019985">
    <property type="protein sequence ID" value="CAD9768436.1"/>
    <property type="molecule type" value="Transcribed_RNA"/>
</dbReference>
<sequence>MNVFSIYFTVEIVVTFLALVDQPNMSFMAQGVSLVFIHFPGLSTVIIQVVRLLRESFDLEPGIDATGIFATQRSKKKLIGVVTMFIGCFVSLVLLCMFSDDTMWASNEIMEHADITVTTVGMIMTAFLLAKPTNVARDEAIVDGTVTEMQRESDER</sequence>
<reference evidence="2" key="1">
    <citation type="submission" date="2021-01" db="EMBL/GenBank/DDBJ databases">
        <authorList>
            <person name="Corre E."/>
            <person name="Pelletier E."/>
            <person name="Niang G."/>
            <person name="Scheremetjew M."/>
            <person name="Finn R."/>
            <person name="Kale V."/>
            <person name="Holt S."/>
            <person name="Cochrane G."/>
            <person name="Meng A."/>
            <person name="Brown T."/>
            <person name="Cohen L."/>
        </authorList>
    </citation>
    <scope>NUCLEOTIDE SEQUENCE</scope>
    <source>
        <strain evidence="2">CCMP622</strain>
    </source>
</reference>
<accession>A0A7S2TSI1</accession>
<evidence type="ECO:0000256" key="1">
    <source>
        <dbReference type="SAM" id="Phobius"/>
    </source>
</evidence>
<organism evidence="2">
    <name type="scientific">Lotharella oceanica</name>
    <dbReference type="NCBI Taxonomy" id="641309"/>
    <lineage>
        <taxon>Eukaryota</taxon>
        <taxon>Sar</taxon>
        <taxon>Rhizaria</taxon>
        <taxon>Cercozoa</taxon>
        <taxon>Chlorarachniophyceae</taxon>
        <taxon>Lotharella</taxon>
    </lineage>
</organism>
<keyword evidence="1" id="KW-0472">Membrane</keyword>
<keyword evidence="1" id="KW-1133">Transmembrane helix</keyword>
<protein>
    <submittedName>
        <fullName evidence="2">Uncharacterized protein</fullName>
    </submittedName>
</protein>
<keyword evidence="1" id="KW-0812">Transmembrane</keyword>
<feature type="transmembrane region" description="Helical" evidence="1">
    <location>
        <begin position="112"/>
        <end position="130"/>
    </location>
</feature>
<proteinExistence type="predicted"/>
<name>A0A7S2TSI1_9EUKA</name>
<evidence type="ECO:0000313" key="2">
    <source>
        <dbReference type="EMBL" id="CAD9768436.1"/>
    </source>
</evidence>